<dbReference type="Pfam" id="PF13378">
    <property type="entry name" value="MR_MLE_C"/>
    <property type="match status" value="1"/>
</dbReference>
<feature type="binding site" evidence="10">
    <location>
        <position position="100"/>
    </location>
    <ligand>
        <name>substrate</name>
    </ligand>
</feature>
<comment type="cofactor">
    <cofactor evidence="2 11">
        <name>Mg(2+)</name>
        <dbReference type="ChEBI" id="CHEBI:18420"/>
    </cofactor>
</comment>
<dbReference type="Proteomes" id="UP000665020">
    <property type="component" value="Chromosome"/>
</dbReference>
<evidence type="ECO:0000256" key="11">
    <source>
        <dbReference type="PIRSR" id="PIRSR634598-3"/>
    </source>
</evidence>
<dbReference type="PANTHER" id="PTHR48080:SF4">
    <property type="entry name" value="GLUCARATE DEHYDRATASE"/>
    <property type="match status" value="1"/>
</dbReference>
<dbReference type="Gene3D" id="3.30.390.10">
    <property type="entry name" value="Enolase-like, N-terminal domain"/>
    <property type="match status" value="1"/>
</dbReference>
<feature type="active site" description="Proton acceptor" evidence="9">
    <location>
        <position position="204"/>
    </location>
</feature>
<dbReference type="PANTHER" id="PTHR48080">
    <property type="entry name" value="D-GALACTONATE DEHYDRATASE-RELATED"/>
    <property type="match status" value="1"/>
</dbReference>
<evidence type="ECO:0000256" key="10">
    <source>
        <dbReference type="PIRSR" id="PIRSR634598-2"/>
    </source>
</evidence>
<gene>
    <name evidence="13" type="primary">gudD</name>
    <name evidence="13" type="ORF">GM661_02105</name>
</gene>
<organism evidence="13 14">
    <name type="scientific">Iocasia fonsfrigidae</name>
    <dbReference type="NCBI Taxonomy" id="2682810"/>
    <lineage>
        <taxon>Bacteria</taxon>
        <taxon>Bacillati</taxon>
        <taxon>Bacillota</taxon>
        <taxon>Clostridia</taxon>
        <taxon>Halanaerobiales</taxon>
        <taxon>Halanaerobiaceae</taxon>
        <taxon>Iocasia</taxon>
    </lineage>
</organism>
<evidence type="ECO:0000256" key="3">
    <source>
        <dbReference type="ARBA" id="ARBA00005183"/>
    </source>
</evidence>
<evidence type="ECO:0000256" key="9">
    <source>
        <dbReference type="PIRSR" id="PIRSR634598-1"/>
    </source>
</evidence>
<keyword evidence="14" id="KW-1185">Reference proteome</keyword>
<dbReference type="SFLD" id="SFLDS00001">
    <property type="entry name" value="Enolase"/>
    <property type="match status" value="1"/>
</dbReference>
<dbReference type="KEGG" id="ifn:GM661_02105"/>
<comment type="catalytic activity">
    <reaction evidence="1">
        <text>D-glucarate = 5-dehydro-4-deoxy-D-glucarate + H2O</text>
        <dbReference type="Rhea" id="RHEA:14573"/>
        <dbReference type="ChEBI" id="CHEBI:15377"/>
        <dbReference type="ChEBI" id="CHEBI:30612"/>
        <dbReference type="ChEBI" id="CHEBI:42819"/>
        <dbReference type="EC" id="4.2.1.40"/>
    </reaction>
</comment>
<evidence type="ECO:0000256" key="4">
    <source>
        <dbReference type="ARBA" id="ARBA00009938"/>
    </source>
</evidence>
<dbReference type="GO" id="GO:0008872">
    <property type="term" value="F:glucarate dehydratase activity"/>
    <property type="evidence" value="ECO:0007669"/>
    <property type="project" value="UniProtKB-EC"/>
</dbReference>
<proteinExistence type="inferred from homology"/>
<keyword evidence="7 11" id="KW-0460">Magnesium</keyword>
<evidence type="ECO:0000313" key="14">
    <source>
        <dbReference type="Proteomes" id="UP000665020"/>
    </source>
</evidence>
<comment type="similarity">
    <text evidence="4">Belongs to the mandelate racemase/muconate lactonizing enzyme family. GlucD subfamily.</text>
</comment>
<keyword evidence="8 13" id="KW-0456">Lyase</keyword>
<dbReference type="GO" id="GO:0046872">
    <property type="term" value="F:metal ion binding"/>
    <property type="evidence" value="ECO:0007669"/>
    <property type="project" value="UniProtKB-KW"/>
</dbReference>
<reference evidence="13" key="1">
    <citation type="submission" date="2019-12" db="EMBL/GenBank/DDBJ databases">
        <authorList>
            <person name="zhang j."/>
            <person name="sun C.M."/>
        </authorList>
    </citation>
    <scope>NUCLEOTIDE SEQUENCE</scope>
    <source>
        <strain evidence="13">NS-1</strain>
    </source>
</reference>
<dbReference type="CDD" id="cd03323">
    <property type="entry name" value="D-glucarate_dehydratase"/>
    <property type="match status" value="1"/>
</dbReference>
<evidence type="ECO:0000256" key="2">
    <source>
        <dbReference type="ARBA" id="ARBA00001946"/>
    </source>
</evidence>
<feature type="binding site" evidence="10">
    <location>
        <position position="29"/>
    </location>
    <ligand>
        <name>substrate</name>
    </ligand>
</feature>
<feature type="binding site" evidence="10">
    <location>
        <position position="286"/>
    </location>
    <ligand>
        <name>substrate</name>
    </ligand>
</feature>
<dbReference type="SFLD" id="SFLDG00055">
    <property type="entry name" value="glucarate_dehydratase"/>
    <property type="match status" value="1"/>
</dbReference>
<dbReference type="RefSeq" id="WP_230868533.1">
    <property type="nucleotide sequence ID" value="NZ_CP046640.1"/>
</dbReference>
<accession>A0A8A7K676</accession>
<feature type="domain" description="Mandelate racemase/muconate lactonizing enzyme C-terminal" evidence="12">
    <location>
        <begin position="182"/>
        <end position="282"/>
    </location>
</feature>
<dbReference type="InterPro" id="IPR013342">
    <property type="entry name" value="Mandelate_racemase_C"/>
</dbReference>
<feature type="binding site" evidence="10">
    <location>
        <position position="147"/>
    </location>
    <ligand>
        <name>substrate</name>
    </ligand>
</feature>
<dbReference type="EMBL" id="CP046640">
    <property type="protein sequence ID" value="QTL96851.1"/>
    <property type="molecule type" value="Genomic_DNA"/>
</dbReference>
<evidence type="ECO:0000313" key="13">
    <source>
        <dbReference type="EMBL" id="QTL96851.1"/>
    </source>
</evidence>
<evidence type="ECO:0000259" key="12">
    <source>
        <dbReference type="SMART" id="SM00922"/>
    </source>
</evidence>
<name>A0A8A7K676_9FIRM</name>
<evidence type="ECO:0000256" key="8">
    <source>
        <dbReference type="ARBA" id="ARBA00023239"/>
    </source>
</evidence>
<dbReference type="SUPFAM" id="SSF51604">
    <property type="entry name" value="Enolase C-terminal domain-like"/>
    <property type="match status" value="1"/>
</dbReference>
<dbReference type="Gene3D" id="3.20.20.120">
    <property type="entry name" value="Enolase-like C-terminal domain"/>
    <property type="match status" value="1"/>
</dbReference>
<evidence type="ECO:0000256" key="1">
    <source>
        <dbReference type="ARBA" id="ARBA00001426"/>
    </source>
</evidence>
<dbReference type="EC" id="4.2.1.40" evidence="5"/>
<evidence type="ECO:0000256" key="6">
    <source>
        <dbReference type="ARBA" id="ARBA00022723"/>
    </source>
</evidence>
<dbReference type="SMART" id="SM00922">
    <property type="entry name" value="MR_MLE"/>
    <property type="match status" value="1"/>
</dbReference>
<evidence type="ECO:0000256" key="7">
    <source>
        <dbReference type="ARBA" id="ARBA00022842"/>
    </source>
</evidence>
<keyword evidence="6 11" id="KW-0479">Metal-binding</keyword>
<evidence type="ECO:0000256" key="5">
    <source>
        <dbReference type="ARBA" id="ARBA00011973"/>
    </source>
</evidence>
<dbReference type="SUPFAM" id="SSF54826">
    <property type="entry name" value="Enolase N-terminal domain-like"/>
    <property type="match status" value="1"/>
</dbReference>
<dbReference type="SFLD" id="SFLDF00005">
    <property type="entry name" value="glucarate_dehydratase"/>
    <property type="match status" value="1"/>
</dbReference>
<feature type="binding site" evidence="10">
    <location>
        <begin position="336"/>
        <end position="338"/>
    </location>
    <ligand>
        <name>substrate</name>
    </ligand>
</feature>
<feature type="binding site" evidence="11">
    <location>
        <position position="232"/>
    </location>
    <ligand>
        <name>Mg(2+)</name>
        <dbReference type="ChEBI" id="CHEBI:18420"/>
    </ligand>
</feature>
<feature type="binding site" evidence="11">
    <location>
        <position position="286"/>
    </location>
    <ligand>
        <name>Mg(2+)</name>
        <dbReference type="ChEBI" id="CHEBI:18420"/>
    </ligand>
</feature>
<feature type="binding site" evidence="10">
    <location>
        <position position="419"/>
    </location>
    <ligand>
        <name>substrate</name>
    </ligand>
</feature>
<sequence>MGKTPEIVKMEVFPVAGRDSMLLNLSGAHAPYFTRNIVILTDSSGNRGVGEVPGGEKICQTLKDSADYLIGQFIGSYKNILNEVRKAFNDRDVRGRGLQTFDLRTTVHVITALEAAFLDLLGKHLNVPVVALLGEGQQRETVKILGYLFYVGTPDKTDLPYYREANAENEWYKLRHEEAMTPEAIVRLAETSKELYGFKDFKLKGGVLDGKEEIKAIKALKKRFPEARITLDPNGCWSLNEAIELCKDMHGILTYCEDPCGAEKGFSGREILAEFRKATGLSTATNMIATDWRQMQHSIALNSVDIPLADPHFWTLSGSVRVGQMCNDFGLTWGSHSNNHFDISLAMFSHVAAAVPGEITAIDTHWIWQEGTERLTKEPLMIENGYIQIPRKPGLGVEIDMEQVQKAHELYLQENLGARDDARAMQYLIPGWEFDNKRPCLLR</sequence>
<protein>
    <recommendedName>
        <fullName evidence="5">glucarate dehydratase</fullName>
        <ecNumber evidence="5">4.2.1.40</ecNumber>
    </recommendedName>
</protein>
<feature type="binding site" evidence="10">
    <location>
        <position position="365"/>
    </location>
    <ligand>
        <name>substrate</name>
    </ligand>
</feature>
<dbReference type="InterPro" id="IPR036849">
    <property type="entry name" value="Enolase-like_C_sf"/>
</dbReference>
<dbReference type="InterPro" id="IPR034593">
    <property type="entry name" value="DgoD-like"/>
</dbReference>
<dbReference type="AlphaFoldDB" id="A0A8A7K676"/>
<dbReference type="InterPro" id="IPR029017">
    <property type="entry name" value="Enolase-like_N"/>
</dbReference>
<dbReference type="InterPro" id="IPR029065">
    <property type="entry name" value="Enolase_C-like"/>
</dbReference>
<feature type="binding site" evidence="10">
    <location>
        <begin position="232"/>
        <end position="234"/>
    </location>
    <ligand>
        <name>substrate</name>
    </ligand>
</feature>
<feature type="active site" description="Proton acceptor" evidence="9">
    <location>
        <position position="336"/>
    </location>
</feature>
<feature type="binding site" evidence="10">
    <location>
        <position position="202"/>
    </location>
    <ligand>
        <name>substrate</name>
    </ligand>
</feature>
<feature type="binding site" evidence="11">
    <location>
        <position position="263"/>
    </location>
    <ligand>
        <name>Mg(2+)</name>
        <dbReference type="ChEBI" id="CHEBI:18420"/>
    </ligand>
</feature>
<comment type="pathway">
    <text evidence="3">Carbohydrate acid metabolism; D-glucarate degradation; 2,5-dioxopentanoate from D-glucarate: step 1/2.</text>
</comment>
<dbReference type="InterPro" id="IPR034598">
    <property type="entry name" value="GlucD-like"/>
</dbReference>